<accession>A0A1I6L5S0</accession>
<protein>
    <recommendedName>
        <fullName evidence="4">Inner membrane protein</fullName>
    </recommendedName>
</protein>
<evidence type="ECO:0008006" key="4">
    <source>
        <dbReference type="Google" id="ProtNLM"/>
    </source>
</evidence>
<dbReference type="GO" id="GO:0005886">
    <property type="term" value="C:plasma membrane"/>
    <property type="evidence" value="ECO:0007669"/>
    <property type="project" value="TreeGrafter"/>
</dbReference>
<reference evidence="2 3" key="1">
    <citation type="submission" date="2016-10" db="EMBL/GenBank/DDBJ databases">
        <authorList>
            <person name="de Groot N.N."/>
        </authorList>
    </citation>
    <scope>NUCLEOTIDE SEQUENCE [LARGE SCALE GENOMIC DNA]</scope>
    <source>
        <strain evidence="2 3">S5-249</strain>
    </source>
</reference>
<proteinExistence type="predicted"/>
<dbReference type="RefSeq" id="WP_093314722.1">
    <property type="nucleotide sequence ID" value="NZ_FOZG01000002.1"/>
</dbReference>
<keyword evidence="1" id="KW-0472">Membrane</keyword>
<dbReference type="Pfam" id="PF04304">
    <property type="entry name" value="DUF454"/>
    <property type="match status" value="1"/>
</dbReference>
<dbReference type="AlphaFoldDB" id="A0A1I6L5S0"/>
<gene>
    <name evidence="2" type="ORF">SAMN05192580_2331</name>
</gene>
<dbReference type="OrthoDB" id="9816293at2"/>
<dbReference type="EMBL" id="FOZG01000002">
    <property type="protein sequence ID" value="SFR98782.1"/>
    <property type="molecule type" value="Genomic_DNA"/>
</dbReference>
<keyword evidence="1" id="KW-0812">Transmembrane</keyword>
<dbReference type="InterPro" id="IPR007401">
    <property type="entry name" value="DUF454"/>
</dbReference>
<feature type="transmembrane region" description="Helical" evidence="1">
    <location>
        <begin position="107"/>
        <end position="122"/>
    </location>
</feature>
<feature type="transmembrane region" description="Helical" evidence="1">
    <location>
        <begin position="81"/>
        <end position="101"/>
    </location>
</feature>
<dbReference type="PANTHER" id="PTHR35813:SF1">
    <property type="entry name" value="INNER MEMBRANE PROTEIN YBAN"/>
    <property type="match status" value="1"/>
</dbReference>
<evidence type="ECO:0000313" key="3">
    <source>
        <dbReference type="Proteomes" id="UP000198824"/>
    </source>
</evidence>
<dbReference type="PIRSF" id="PIRSF016789">
    <property type="entry name" value="DUF454"/>
    <property type="match status" value="1"/>
</dbReference>
<feature type="transmembrane region" description="Helical" evidence="1">
    <location>
        <begin position="20"/>
        <end position="48"/>
    </location>
</feature>
<dbReference type="PANTHER" id="PTHR35813">
    <property type="entry name" value="INNER MEMBRANE PROTEIN YBAN"/>
    <property type="match status" value="1"/>
</dbReference>
<organism evidence="2 3">
    <name type="scientific">Sphingomonas jatrophae</name>
    <dbReference type="NCBI Taxonomy" id="1166337"/>
    <lineage>
        <taxon>Bacteria</taxon>
        <taxon>Pseudomonadati</taxon>
        <taxon>Pseudomonadota</taxon>
        <taxon>Alphaproteobacteria</taxon>
        <taxon>Sphingomonadales</taxon>
        <taxon>Sphingomonadaceae</taxon>
        <taxon>Sphingomonas</taxon>
    </lineage>
</organism>
<keyword evidence="3" id="KW-1185">Reference proteome</keyword>
<evidence type="ECO:0000256" key="1">
    <source>
        <dbReference type="SAM" id="Phobius"/>
    </source>
</evidence>
<dbReference type="Proteomes" id="UP000198824">
    <property type="component" value="Unassembled WGS sequence"/>
</dbReference>
<sequence>MDGERAITGWRRRLWHAGGLLAFTLGTIGIFLPLMPTVVFYIIAAWCFGRSNPEWEARLVRHPRFGPHIIAWRERGAIARLGKWAATVALTVSGALGLWLLAEPWRYAPAGIGLLVVLWIWSRPDA</sequence>
<name>A0A1I6L5S0_9SPHN</name>
<keyword evidence="1" id="KW-1133">Transmembrane helix</keyword>
<evidence type="ECO:0000313" key="2">
    <source>
        <dbReference type="EMBL" id="SFR98782.1"/>
    </source>
</evidence>